<dbReference type="EMBL" id="PQIB02000007">
    <property type="protein sequence ID" value="RLN08729.1"/>
    <property type="molecule type" value="Genomic_DNA"/>
</dbReference>
<gene>
    <name evidence="1" type="ORF">C2845_PM11G19700</name>
</gene>
<protein>
    <submittedName>
        <fullName evidence="1">Uncharacterized protein</fullName>
    </submittedName>
</protein>
<dbReference type="AlphaFoldDB" id="A0A3L6RSJ8"/>
<accession>A0A3L6RSJ8</accession>
<evidence type="ECO:0000313" key="2">
    <source>
        <dbReference type="Proteomes" id="UP000275267"/>
    </source>
</evidence>
<name>A0A3L6RSJ8_PANMI</name>
<keyword evidence="2" id="KW-1185">Reference proteome</keyword>
<sequence>MYHLDQDSQFDPIDRPTRGSIWMKRKPRWATSTTRLKYPAFVASFDQLTADRVR</sequence>
<organism evidence="1 2">
    <name type="scientific">Panicum miliaceum</name>
    <name type="common">Proso millet</name>
    <name type="synonym">Broomcorn millet</name>
    <dbReference type="NCBI Taxonomy" id="4540"/>
    <lineage>
        <taxon>Eukaryota</taxon>
        <taxon>Viridiplantae</taxon>
        <taxon>Streptophyta</taxon>
        <taxon>Embryophyta</taxon>
        <taxon>Tracheophyta</taxon>
        <taxon>Spermatophyta</taxon>
        <taxon>Magnoliopsida</taxon>
        <taxon>Liliopsida</taxon>
        <taxon>Poales</taxon>
        <taxon>Poaceae</taxon>
        <taxon>PACMAD clade</taxon>
        <taxon>Panicoideae</taxon>
        <taxon>Panicodae</taxon>
        <taxon>Paniceae</taxon>
        <taxon>Panicinae</taxon>
        <taxon>Panicum</taxon>
        <taxon>Panicum sect. Panicum</taxon>
    </lineage>
</organism>
<reference evidence="2" key="1">
    <citation type="journal article" date="2019" name="Nat. Commun.">
        <title>The genome of broomcorn millet.</title>
        <authorList>
            <person name="Zou C."/>
            <person name="Miki D."/>
            <person name="Li D."/>
            <person name="Tang Q."/>
            <person name="Xiao L."/>
            <person name="Rajput S."/>
            <person name="Deng P."/>
            <person name="Jia W."/>
            <person name="Huang R."/>
            <person name="Zhang M."/>
            <person name="Sun Y."/>
            <person name="Hu J."/>
            <person name="Fu X."/>
            <person name="Schnable P.S."/>
            <person name="Li F."/>
            <person name="Zhang H."/>
            <person name="Feng B."/>
            <person name="Zhu X."/>
            <person name="Liu R."/>
            <person name="Schnable J.C."/>
            <person name="Zhu J.-K."/>
            <person name="Zhang H."/>
        </authorList>
    </citation>
    <scope>NUCLEOTIDE SEQUENCE [LARGE SCALE GENOMIC DNA]</scope>
</reference>
<comment type="caution">
    <text evidence="1">The sequence shown here is derived from an EMBL/GenBank/DDBJ whole genome shotgun (WGS) entry which is preliminary data.</text>
</comment>
<evidence type="ECO:0000313" key="1">
    <source>
        <dbReference type="EMBL" id="RLN08729.1"/>
    </source>
</evidence>
<proteinExistence type="predicted"/>
<dbReference type="Proteomes" id="UP000275267">
    <property type="component" value="Unassembled WGS sequence"/>
</dbReference>